<dbReference type="CDD" id="cd05399">
    <property type="entry name" value="NT_Rel-Spo_like"/>
    <property type="match status" value="1"/>
</dbReference>
<keyword evidence="4" id="KW-1185">Reference proteome</keyword>
<dbReference type="GO" id="GO:0016301">
    <property type="term" value="F:kinase activity"/>
    <property type="evidence" value="ECO:0007669"/>
    <property type="project" value="UniProtKB-KW"/>
</dbReference>
<dbReference type="PANTHER" id="PTHR47837:SF2">
    <property type="entry name" value="GTP PYROPHOSPHOKINASE YWAC"/>
    <property type="match status" value="1"/>
</dbReference>
<proteinExistence type="predicted"/>
<feature type="region of interest" description="Disordered" evidence="1">
    <location>
        <begin position="244"/>
        <end position="286"/>
    </location>
</feature>
<dbReference type="SMART" id="SM00954">
    <property type="entry name" value="RelA_SpoT"/>
    <property type="match status" value="1"/>
</dbReference>
<evidence type="ECO:0000313" key="4">
    <source>
        <dbReference type="Proteomes" id="UP000547528"/>
    </source>
</evidence>
<dbReference type="Proteomes" id="UP000547528">
    <property type="component" value="Unassembled WGS sequence"/>
</dbReference>
<protein>
    <submittedName>
        <fullName evidence="3">Putative GTP pyrophosphokinase</fullName>
        <ecNumber evidence="3">2.7.6.5</ecNumber>
    </submittedName>
</protein>
<dbReference type="GO" id="GO:0015969">
    <property type="term" value="P:guanosine tetraphosphate metabolic process"/>
    <property type="evidence" value="ECO:0007669"/>
    <property type="project" value="InterPro"/>
</dbReference>
<dbReference type="SUPFAM" id="SSF81301">
    <property type="entry name" value="Nucleotidyltransferase"/>
    <property type="match status" value="1"/>
</dbReference>
<dbReference type="Gene3D" id="3.30.460.10">
    <property type="entry name" value="Beta Polymerase, domain 2"/>
    <property type="match status" value="1"/>
</dbReference>
<dbReference type="EMBL" id="JACIBT010000001">
    <property type="protein sequence ID" value="MBB3667053.1"/>
    <property type="molecule type" value="Genomic_DNA"/>
</dbReference>
<dbReference type="PANTHER" id="PTHR47837">
    <property type="entry name" value="GTP PYROPHOSPHOKINASE YJBM"/>
    <property type="match status" value="1"/>
</dbReference>
<feature type="domain" description="RelA/SpoT" evidence="2">
    <location>
        <begin position="94"/>
        <end position="217"/>
    </location>
</feature>
<dbReference type="InterPro" id="IPR052366">
    <property type="entry name" value="GTP_Pyrophosphokinase"/>
</dbReference>
<sequence length="286" mass="32818">MASGISPTEEIPTDELVKQADGDLYRQLLAQLNTRADENGSTSDMDRLIDMRRQLTEFQLHYKFGMDEVLTKINVLREEFEHTREYSPIEHVNYRLKPLERILEKVQRYGSDPTLEGIRSAIRDIAGVRVTTSFVSDAYWVAEMLSSQPDIQVVEVKDYIHSPKPNGYRSLHLILQVPVFLSNRTEFVFVEAQIRTVAMDFWASLEHKIYYTYQGEVPEDIHHDLRDAADQANALDQQMAEIRDRVTGLSKQDTSSDPERSGPTPSQRPPASSWEEIVNRSGHPLN</sequence>
<organism evidence="3 4">
    <name type="scientific">Garicola koreensis</name>
    <dbReference type="NCBI Taxonomy" id="1262554"/>
    <lineage>
        <taxon>Bacteria</taxon>
        <taxon>Bacillati</taxon>
        <taxon>Actinomycetota</taxon>
        <taxon>Actinomycetes</taxon>
        <taxon>Micrococcales</taxon>
        <taxon>Micrococcaceae</taxon>
        <taxon>Garicola</taxon>
    </lineage>
</organism>
<keyword evidence="3" id="KW-0418">Kinase</keyword>
<name>A0A7W5TSN3_9MICC</name>
<dbReference type="GO" id="GO:0008728">
    <property type="term" value="F:GTP diphosphokinase activity"/>
    <property type="evidence" value="ECO:0007669"/>
    <property type="project" value="UniProtKB-EC"/>
</dbReference>
<keyword evidence="3" id="KW-0808">Transferase</keyword>
<comment type="caution">
    <text evidence="3">The sequence shown here is derived from an EMBL/GenBank/DDBJ whole genome shotgun (WGS) entry which is preliminary data.</text>
</comment>
<evidence type="ECO:0000259" key="2">
    <source>
        <dbReference type="SMART" id="SM00954"/>
    </source>
</evidence>
<reference evidence="3 4" key="1">
    <citation type="submission" date="2020-08" db="EMBL/GenBank/DDBJ databases">
        <title>Sequencing the genomes of 1000 actinobacteria strains.</title>
        <authorList>
            <person name="Klenk H.-P."/>
        </authorList>
    </citation>
    <scope>NUCLEOTIDE SEQUENCE [LARGE SCALE GENOMIC DNA]</scope>
    <source>
        <strain evidence="3 4">DSM 28238</strain>
    </source>
</reference>
<dbReference type="InterPro" id="IPR043519">
    <property type="entry name" value="NT_sf"/>
</dbReference>
<dbReference type="RefSeq" id="WP_183357422.1">
    <property type="nucleotide sequence ID" value="NZ_BAABKR010000001.1"/>
</dbReference>
<evidence type="ECO:0000313" key="3">
    <source>
        <dbReference type="EMBL" id="MBB3667053.1"/>
    </source>
</evidence>
<evidence type="ECO:0000256" key="1">
    <source>
        <dbReference type="SAM" id="MobiDB-lite"/>
    </source>
</evidence>
<dbReference type="InterPro" id="IPR007685">
    <property type="entry name" value="RelA_SpoT"/>
</dbReference>
<dbReference type="Pfam" id="PF04607">
    <property type="entry name" value="RelA_SpoT"/>
    <property type="match status" value="1"/>
</dbReference>
<dbReference type="AlphaFoldDB" id="A0A7W5TSN3"/>
<gene>
    <name evidence="3" type="ORF">FHX47_000646</name>
</gene>
<accession>A0A7W5TSN3</accession>
<dbReference type="Gene3D" id="1.10.287.860">
    <property type="entry name" value="Nucleotidyltransferase"/>
    <property type="match status" value="1"/>
</dbReference>
<dbReference type="EC" id="2.7.6.5" evidence="3"/>